<dbReference type="AlphaFoldDB" id="A0A8H5CJZ5"/>
<feature type="compositionally biased region" description="Gly residues" evidence="1">
    <location>
        <begin position="429"/>
        <end position="441"/>
    </location>
</feature>
<dbReference type="EMBL" id="JAACJK010000001">
    <property type="protein sequence ID" value="KAF5342331.1"/>
    <property type="molecule type" value="Genomic_DNA"/>
</dbReference>
<gene>
    <name evidence="2" type="ORF">D9611_001160</name>
</gene>
<feature type="region of interest" description="Disordered" evidence="1">
    <location>
        <begin position="418"/>
        <end position="569"/>
    </location>
</feature>
<feature type="compositionally biased region" description="Basic and acidic residues" evidence="1">
    <location>
        <begin position="670"/>
        <end position="679"/>
    </location>
</feature>
<feature type="region of interest" description="Disordered" evidence="1">
    <location>
        <begin position="330"/>
        <end position="365"/>
    </location>
</feature>
<feature type="region of interest" description="Disordered" evidence="1">
    <location>
        <begin position="1"/>
        <end position="109"/>
    </location>
</feature>
<dbReference type="Proteomes" id="UP000541558">
    <property type="component" value="Unassembled WGS sequence"/>
</dbReference>
<feature type="compositionally biased region" description="Low complexity" evidence="1">
    <location>
        <begin position="69"/>
        <end position="109"/>
    </location>
</feature>
<evidence type="ECO:0000256" key="1">
    <source>
        <dbReference type="SAM" id="MobiDB-lite"/>
    </source>
</evidence>
<dbReference type="OrthoDB" id="6365676at2759"/>
<reference evidence="2 3" key="1">
    <citation type="journal article" date="2020" name="ISME J.">
        <title>Uncovering the hidden diversity of litter-decomposition mechanisms in mushroom-forming fungi.</title>
        <authorList>
            <person name="Floudas D."/>
            <person name="Bentzer J."/>
            <person name="Ahren D."/>
            <person name="Johansson T."/>
            <person name="Persson P."/>
            <person name="Tunlid A."/>
        </authorList>
    </citation>
    <scope>NUCLEOTIDE SEQUENCE [LARGE SCALE GENOMIC DNA]</scope>
    <source>
        <strain evidence="2 3">CBS 175.51</strain>
    </source>
</reference>
<feature type="compositionally biased region" description="Low complexity" evidence="1">
    <location>
        <begin position="473"/>
        <end position="494"/>
    </location>
</feature>
<organism evidence="2 3">
    <name type="scientific">Ephemerocybe angulata</name>
    <dbReference type="NCBI Taxonomy" id="980116"/>
    <lineage>
        <taxon>Eukaryota</taxon>
        <taxon>Fungi</taxon>
        <taxon>Dikarya</taxon>
        <taxon>Basidiomycota</taxon>
        <taxon>Agaricomycotina</taxon>
        <taxon>Agaricomycetes</taxon>
        <taxon>Agaricomycetidae</taxon>
        <taxon>Agaricales</taxon>
        <taxon>Agaricineae</taxon>
        <taxon>Psathyrellaceae</taxon>
        <taxon>Ephemerocybe</taxon>
    </lineage>
</organism>
<feature type="compositionally biased region" description="Low complexity" evidence="1">
    <location>
        <begin position="509"/>
        <end position="519"/>
    </location>
</feature>
<comment type="caution">
    <text evidence="2">The sequence shown here is derived from an EMBL/GenBank/DDBJ whole genome shotgun (WGS) entry which is preliminary data.</text>
</comment>
<name>A0A8H5CJZ5_9AGAR</name>
<evidence type="ECO:0000313" key="3">
    <source>
        <dbReference type="Proteomes" id="UP000541558"/>
    </source>
</evidence>
<feature type="compositionally biased region" description="Basic and acidic residues" evidence="1">
    <location>
        <begin position="34"/>
        <end position="43"/>
    </location>
</feature>
<feature type="region of interest" description="Disordered" evidence="1">
    <location>
        <begin position="600"/>
        <end position="679"/>
    </location>
</feature>
<accession>A0A8H5CJZ5</accession>
<proteinExistence type="predicted"/>
<evidence type="ECO:0000313" key="2">
    <source>
        <dbReference type="EMBL" id="KAF5342331.1"/>
    </source>
</evidence>
<keyword evidence="3" id="KW-1185">Reference proteome</keyword>
<feature type="compositionally biased region" description="Polar residues" evidence="1">
    <location>
        <begin position="448"/>
        <end position="457"/>
    </location>
</feature>
<protein>
    <submittedName>
        <fullName evidence="2">Uncharacterized protein</fullName>
    </submittedName>
</protein>
<sequence length="679" mass="67639">MFAEDFAPHQRRGSVSDGGSGYGDSGSESGYYSERGRKERYQDELGSIDQASPFSYDPHSSSSRHHHGPSSVYSDSGSERPGSSSMRPPGTASSTSSKASTSSSGPPHSATTGTFFNAFDSLSLDDASVLAGLAAAAAAAGGNPGAGIVAPGGSPFFNAHAPMNLQPGGAGTDTDATPMPIKEEGGEGAGMNLNLGGGAGGRYAEGARIQRPLSSLAALQPSSAGMNLNWNSYLGLGTPGVGGGGLGYGGSGWTPGGVGGGAAAAGYAASLAGLGEAGMGGMSGMTPGKEMDPKELREFWKQYLRTPLTTAQGGEGEEKVLGGEGGVGGANGGGEAGQPGTPFRVRPRVTSMPSSGRTPLAVPGGGGAYYQPQPRAGLGPTSSMRTTLNGGGGGKVSKEDLASYEAAVLARKTPINLNMGRLSSRRRGTGGNASGGGGEGHGLARASSSGENLTTQEFGMEGSALSGALGMSQQQQHQHQHQQQQQQKQAAARQFILHNNPGEVGSDESGASASASPASSGGGGSAYPSPRGYGASDVEMEGTGGSRPTSSAGVKMQRPTAKRLASSVLESGNAKAMKYDEAGGTGSGIALPQLHTVGQAQPPALSGMASLPPLSTQNLGNAMRAPPPPSSAPPMSGASVVGLGTLRLPQASGLAERRKMVPPSMSGGLGRERRVSDAH</sequence>
<feature type="compositionally biased region" description="Low complexity" evidence="1">
    <location>
        <begin position="52"/>
        <end position="61"/>
    </location>
</feature>